<protein>
    <submittedName>
        <fullName evidence="1">Uncharacterized protein</fullName>
    </submittedName>
</protein>
<keyword evidence="2" id="KW-1185">Reference proteome</keyword>
<proteinExistence type="predicted"/>
<evidence type="ECO:0000313" key="1">
    <source>
        <dbReference type="EMBL" id="GAA1400252.1"/>
    </source>
</evidence>
<comment type="caution">
    <text evidence="1">The sequence shown here is derived from an EMBL/GenBank/DDBJ whole genome shotgun (WGS) entry which is preliminary data.</text>
</comment>
<evidence type="ECO:0000313" key="2">
    <source>
        <dbReference type="Proteomes" id="UP001499863"/>
    </source>
</evidence>
<gene>
    <name evidence="1" type="ORF">GCM10009639_41030</name>
</gene>
<dbReference type="Pfam" id="PF03995">
    <property type="entry name" value="Inhibitor_I36"/>
    <property type="match status" value="1"/>
</dbReference>
<reference evidence="1 2" key="1">
    <citation type="journal article" date="2019" name="Int. J. Syst. Evol. Microbiol.">
        <title>The Global Catalogue of Microorganisms (GCM) 10K type strain sequencing project: providing services to taxonomists for standard genome sequencing and annotation.</title>
        <authorList>
            <consortium name="The Broad Institute Genomics Platform"/>
            <consortium name="The Broad Institute Genome Sequencing Center for Infectious Disease"/>
            <person name="Wu L."/>
            <person name="Ma J."/>
        </authorList>
    </citation>
    <scope>NUCLEOTIDE SEQUENCE [LARGE SCALE GENOMIC DNA]</scope>
    <source>
        <strain evidence="1 2">JCM 12393</strain>
    </source>
</reference>
<dbReference type="RefSeq" id="WP_344337963.1">
    <property type="nucleotide sequence ID" value="NZ_BAAAKJ010000224.1"/>
</dbReference>
<organism evidence="1 2">
    <name type="scientific">Kitasatospora putterlickiae</name>
    <dbReference type="NCBI Taxonomy" id="221725"/>
    <lineage>
        <taxon>Bacteria</taxon>
        <taxon>Bacillati</taxon>
        <taxon>Actinomycetota</taxon>
        <taxon>Actinomycetes</taxon>
        <taxon>Kitasatosporales</taxon>
        <taxon>Streptomycetaceae</taxon>
        <taxon>Kitasatospora</taxon>
    </lineage>
</organism>
<accession>A0ABN1Y7R9</accession>
<dbReference type="Proteomes" id="UP001499863">
    <property type="component" value="Unassembled WGS sequence"/>
</dbReference>
<name>A0ABN1Y7R9_9ACTN</name>
<sequence>MTETTGNAPKDCPDGLVCFYEDPEYTKLVRAEKPVVGNCVTLSAFTSVFNHSKETITVFDSDKGCWGDEKTVNANSGVSKLSFKSYSYKVQDD</sequence>
<dbReference type="EMBL" id="BAAAKJ010000224">
    <property type="protein sequence ID" value="GAA1400252.1"/>
    <property type="molecule type" value="Genomic_DNA"/>
</dbReference>